<dbReference type="Proteomes" id="UP000030624">
    <property type="component" value="Chromosome"/>
</dbReference>
<dbReference type="AlphaFoldDB" id="A0A0A7GGT4"/>
<sequence>MLCDGAVFGGIQILVLGMESEVFFLLLLFLFGLIKIG</sequence>
<protein>
    <submittedName>
        <fullName evidence="2">Uncharacterized protein</fullName>
    </submittedName>
</protein>
<keyword evidence="1" id="KW-1133">Transmembrane helix</keyword>
<feature type="transmembrane region" description="Helical" evidence="1">
    <location>
        <begin position="6"/>
        <end position="34"/>
    </location>
</feature>
<proteinExistence type="predicted"/>
<keyword evidence="1" id="KW-0472">Membrane</keyword>
<organism evidence="2 3">
    <name type="scientific">Geoglobus acetivorans</name>
    <dbReference type="NCBI Taxonomy" id="565033"/>
    <lineage>
        <taxon>Archaea</taxon>
        <taxon>Methanobacteriati</taxon>
        <taxon>Methanobacteriota</taxon>
        <taxon>Archaeoglobi</taxon>
        <taxon>Archaeoglobales</taxon>
        <taxon>Archaeoglobaceae</taxon>
        <taxon>Geoglobus</taxon>
    </lineage>
</organism>
<evidence type="ECO:0000313" key="2">
    <source>
        <dbReference type="EMBL" id="AIY91058.1"/>
    </source>
</evidence>
<dbReference type="STRING" id="565033.GACE_2298"/>
<accession>A0A0A7GGT4</accession>
<gene>
    <name evidence="2" type="ORF">GACE_2298</name>
</gene>
<reference evidence="2 3" key="1">
    <citation type="journal article" date="2015" name="Appl. Environ. Microbiol.">
        <title>The Geoglobus acetivorans genome: Fe(III) reduction, acetate utilization, autotrophic growth, and degradation of aromatic compounds in a hyperthermophilic archaeon.</title>
        <authorList>
            <person name="Mardanov A.V."/>
            <person name="Slododkina G.B."/>
            <person name="Slobodkin A.I."/>
            <person name="Beletsky A.V."/>
            <person name="Gavrilov S.N."/>
            <person name="Kublanov I.V."/>
            <person name="Bonch-Osmolovskaya E.A."/>
            <person name="Skryabin K.G."/>
            <person name="Ravin N.V."/>
        </authorList>
    </citation>
    <scope>NUCLEOTIDE SEQUENCE [LARGE SCALE GENOMIC DNA]</scope>
    <source>
        <strain evidence="2 3">SBH6</strain>
    </source>
</reference>
<evidence type="ECO:0000313" key="3">
    <source>
        <dbReference type="Proteomes" id="UP000030624"/>
    </source>
</evidence>
<dbReference type="HOGENOM" id="CLU_3338290_0_0_2"/>
<keyword evidence="1" id="KW-0812">Transmembrane</keyword>
<evidence type="ECO:0000256" key="1">
    <source>
        <dbReference type="SAM" id="Phobius"/>
    </source>
</evidence>
<name>A0A0A7GGT4_GEOAI</name>
<dbReference type="EMBL" id="CP009552">
    <property type="protein sequence ID" value="AIY91058.1"/>
    <property type="molecule type" value="Genomic_DNA"/>
</dbReference>
<dbReference type="KEGG" id="gac:GACE_2298"/>